<dbReference type="InterPro" id="IPR050816">
    <property type="entry name" value="Flavin-dep_Halogenase_NPB"/>
</dbReference>
<dbReference type="GO" id="GO:0004497">
    <property type="term" value="F:monooxygenase activity"/>
    <property type="evidence" value="ECO:0007669"/>
    <property type="project" value="UniProtKB-KW"/>
</dbReference>
<dbReference type="GO" id="GO:0140907">
    <property type="term" value="F:flavin-dependent halogenase activity"/>
    <property type="evidence" value="ECO:0007669"/>
    <property type="project" value="UniProtKB-ARBA"/>
</dbReference>
<evidence type="ECO:0000256" key="3">
    <source>
        <dbReference type="ARBA" id="ARBA00023033"/>
    </source>
</evidence>
<evidence type="ECO:0000256" key="2">
    <source>
        <dbReference type="ARBA" id="ARBA00023002"/>
    </source>
</evidence>
<dbReference type="InterPro" id="IPR036188">
    <property type="entry name" value="FAD/NAD-bd_sf"/>
</dbReference>
<evidence type="ECO:0000256" key="4">
    <source>
        <dbReference type="ARBA" id="ARBA00049364"/>
    </source>
</evidence>
<dbReference type="KEGG" id="shs:STEHIDRAFT_69720"/>
<dbReference type="OMA" id="ARIIREW"/>
<dbReference type="Pfam" id="PF04820">
    <property type="entry name" value="Trp_halogenase"/>
    <property type="match status" value="2"/>
</dbReference>
<dbReference type="GeneID" id="18806568"/>
<dbReference type="GO" id="GO:0044550">
    <property type="term" value="P:secondary metabolite biosynthetic process"/>
    <property type="evidence" value="ECO:0007669"/>
    <property type="project" value="UniProtKB-ARBA"/>
</dbReference>
<organism evidence="6 7">
    <name type="scientific">Stereum hirsutum (strain FP-91666)</name>
    <name type="common">White-rot fungus</name>
    <dbReference type="NCBI Taxonomy" id="721885"/>
    <lineage>
        <taxon>Eukaryota</taxon>
        <taxon>Fungi</taxon>
        <taxon>Dikarya</taxon>
        <taxon>Basidiomycota</taxon>
        <taxon>Agaricomycotina</taxon>
        <taxon>Agaricomycetes</taxon>
        <taxon>Russulales</taxon>
        <taxon>Stereaceae</taxon>
        <taxon>Stereum</taxon>
    </lineage>
</organism>
<dbReference type="RefSeq" id="XP_007311571.1">
    <property type="nucleotide sequence ID" value="XM_007311509.1"/>
</dbReference>
<gene>
    <name evidence="6" type="ORF">STEHIDRAFT_69720</name>
</gene>
<dbReference type="PANTHER" id="PTHR43747">
    <property type="entry name" value="FAD-BINDING PROTEIN"/>
    <property type="match status" value="1"/>
</dbReference>
<dbReference type="InterPro" id="IPR006905">
    <property type="entry name" value="Flavin_halogenase"/>
</dbReference>
<evidence type="ECO:0000313" key="6">
    <source>
        <dbReference type="EMBL" id="EIM79267.1"/>
    </source>
</evidence>
<sequence length="558" mass="61879">MQIWHAKLNQWYSILTSLLCLNLTHFNCSALKTEVLVIGGGPAGSYAATLLARNGFSVTLMERDVFPRYHVGESLVPSVRQFLSIVEADQIISSHGFIPKACSPGSAVKLVHTPGSRESYTDFIAEDPENGAWNVIRSEFDDILLKHSAASGVIVLEGVRVTKLHFDTERPTSADWERHSAGEKGTIRFEWLVDASGRSGIVSTQYLRNRHFNDSLRNIACWGYWAGGGVYLPGTKRHNAPWFEALTGTFSGWAWYIPLHDGTTSVGIVMSERASSAKRRAFNESRNNISSAPTSSLTEFYLDQIQFVPQVGEFLNNATLKSNIRSASDYSYSAQAYSGDHFRLVGDAPAFIDPFFSSGVHLAFTGGLAAACTIAASRDQTCSEQQARKVHDLKIGTAYTRFLVLILGIYKQIQSQNEPVLHDVDEANFDRAFSFIRPIIQGASDVGKELTEDEVQKAMDFCTNIYAPVDPDQFKIVRERIDPQLLAKDGPILLPDDISNIVGPQDEEVVNLLKRYHARRPLRELFDTHGHFSHEELDGFVISCEGGRLGLAAVKDQK</sequence>
<evidence type="ECO:0000256" key="5">
    <source>
        <dbReference type="SAM" id="SignalP"/>
    </source>
</evidence>
<comment type="catalytic activity">
    <reaction evidence="4">
        <text>melleolide F + FADH2 + chloride + O2 = 6'-chloromelleolide F + FAD + 2 H2O + H(+)</text>
        <dbReference type="Rhea" id="RHEA:67160"/>
        <dbReference type="ChEBI" id="CHEBI:15377"/>
        <dbReference type="ChEBI" id="CHEBI:15378"/>
        <dbReference type="ChEBI" id="CHEBI:15379"/>
        <dbReference type="ChEBI" id="CHEBI:17996"/>
        <dbReference type="ChEBI" id="CHEBI:57692"/>
        <dbReference type="ChEBI" id="CHEBI:58307"/>
        <dbReference type="ChEBI" id="CHEBI:167712"/>
        <dbReference type="ChEBI" id="CHEBI:167713"/>
    </reaction>
    <physiologicalReaction direction="left-to-right" evidence="4">
        <dbReference type="Rhea" id="RHEA:67161"/>
    </physiologicalReaction>
</comment>
<name>R7RY36_STEHR</name>
<dbReference type="OrthoDB" id="3340390at2759"/>
<keyword evidence="7" id="KW-1185">Reference proteome</keyword>
<protein>
    <submittedName>
        <fullName evidence="6">FAD/NAD-P-binding domain-containing protein</fullName>
    </submittedName>
</protein>
<dbReference type="EMBL" id="JH687406">
    <property type="protein sequence ID" value="EIM79267.1"/>
    <property type="molecule type" value="Genomic_DNA"/>
</dbReference>
<dbReference type="PRINTS" id="PR00420">
    <property type="entry name" value="RNGMNOXGNASE"/>
</dbReference>
<feature type="signal peptide" evidence="5">
    <location>
        <begin position="1"/>
        <end position="30"/>
    </location>
</feature>
<keyword evidence="5" id="KW-0732">Signal</keyword>
<reference evidence="7" key="1">
    <citation type="journal article" date="2012" name="Science">
        <title>The Paleozoic origin of enzymatic lignin decomposition reconstructed from 31 fungal genomes.</title>
        <authorList>
            <person name="Floudas D."/>
            <person name="Binder M."/>
            <person name="Riley R."/>
            <person name="Barry K."/>
            <person name="Blanchette R.A."/>
            <person name="Henrissat B."/>
            <person name="Martinez A.T."/>
            <person name="Otillar R."/>
            <person name="Spatafora J.W."/>
            <person name="Yadav J.S."/>
            <person name="Aerts A."/>
            <person name="Benoit I."/>
            <person name="Boyd A."/>
            <person name="Carlson A."/>
            <person name="Copeland A."/>
            <person name="Coutinho P.M."/>
            <person name="de Vries R.P."/>
            <person name="Ferreira P."/>
            <person name="Findley K."/>
            <person name="Foster B."/>
            <person name="Gaskell J."/>
            <person name="Glotzer D."/>
            <person name="Gorecki P."/>
            <person name="Heitman J."/>
            <person name="Hesse C."/>
            <person name="Hori C."/>
            <person name="Igarashi K."/>
            <person name="Jurgens J.A."/>
            <person name="Kallen N."/>
            <person name="Kersten P."/>
            <person name="Kohler A."/>
            <person name="Kuees U."/>
            <person name="Kumar T.K.A."/>
            <person name="Kuo A."/>
            <person name="LaButti K."/>
            <person name="Larrondo L.F."/>
            <person name="Lindquist E."/>
            <person name="Ling A."/>
            <person name="Lombard V."/>
            <person name="Lucas S."/>
            <person name="Lundell T."/>
            <person name="Martin R."/>
            <person name="McLaughlin D.J."/>
            <person name="Morgenstern I."/>
            <person name="Morin E."/>
            <person name="Murat C."/>
            <person name="Nagy L.G."/>
            <person name="Nolan M."/>
            <person name="Ohm R.A."/>
            <person name="Patyshakuliyeva A."/>
            <person name="Rokas A."/>
            <person name="Ruiz-Duenas F.J."/>
            <person name="Sabat G."/>
            <person name="Salamov A."/>
            <person name="Samejima M."/>
            <person name="Schmutz J."/>
            <person name="Slot J.C."/>
            <person name="St John F."/>
            <person name="Stenlid J."/>
            <person name="Sun H."/>
            <person name="Sun S."/>
            <person name="Syed K."/>
            <person name="Tsang A."/>
            <person name="Wiebenga A."/>
            <person name="Young D."/>
            <person name="Pisabarro A."/>
            <person name="Eastwood D.C."/>
            <person name="Martin F."/>
            <person name="Cullen D."/>
            <person name="Grigoriev I.V."/>
            <person name="Hibbett D.S."/>
        </authorList>
    </citation>
    <scope>NUCLEOTIDE SEQUENCE [LARGE SCALE GENOMIC DNA]</scope>
    <source>
        <strain evidence="7">FP-91666</strain>
    </source>
</reference>
<accession>R7RY36</accession>
<comment type="similarity">
    <text evidence="1">Belongs to the flavin-dependent halogenase family.</text>
</comment>
<evidence type="ECO:0000256" key="1">
    <source>
        <dbReference type="ARBA" id="ARBA00005706"/>
    </source>
</evidence>
<keyword evidence="2" id="KW-0560">Oxidoreductase</keyword>
<evidence type="ECO:0000313" key="7">
    <source>
        <dbReference type="Proteomes" id="UP000053927"/>
    </source>
</evidence>
<dbReference type="AlphaFoldDB" id="R7RY36"/>
<dbReference type="eggNOG" id="ENOG502QW6Y">
    <property type="taxonomic scope" value="Eukaryota"/>
</dbReference>
<dbReference type="Gene3D" id="3.50.50.60">
    <property type="entry name" value="FAD/NAD(P)-binding domain"/>
    <property type="match status" value="1"/>
</dbReference>
<dbReference type="SUPFAM" id="SSF51905">
    <property type="entry name" value="FAD/NAD(P)-binding domain"/>
    <property type="match status" value="1"/>
</dbReference>
<dbReference type="PANTHER" id="PTHR43747:SF5">
    <property type="entry name" value="FAD-BINDING DOMAIN-CONTAINING PROTEIN"/>
    <property type="match status" value="1"/>
</dbReference>
<feature type="chain" id="PRO_5004443645" evidence="5">
    <location>
        <begin position="31"/>
        <end position="558"/>
    </location>
</feature>
<proteinExistence type="inferred from homology"/>
<dbReference type="Proteomes" id="UP000053927">
    <property type="component" value="Unassembled WGS sequence"/>
</dbReference>
<keyword evidence="3" id="KW-0503">Monooxygenase</keyword>